<dbReference type="GO" id="GO:0016887">
    <property type="term" value="F:ATP hydrolysis activity"/>
    <property type="evidence" value="ECO:0007669"/>
    <property type="project" value="InterPro"/>
</dbReference>
<feature type="domain" description="ABC transporter" evidence="3">
    <location>
        <begin position="257"/>
        <end position="486"/>
    </location>
</feature>
<keyword evidence="2 4" id="KW-0067">ATP-binding</keyword>
<dbReference type="SMART" id="SM00382">
    <property type="entry name" value="AAA"/>
    <property type="match status" value="2"/>
</dbReference>
<dbReference type="PROSITE" id="PS00211">
    <property type="entry name" value="ABC_TRANSPORTER_1"/>
    <property type="match status" value="1"/>
</dbReference>
<dbReference type="GO" id="GO:0005524">
    <property type="term" value="F:ATP binding"/>
    <property type="evidence" value="ECO:0007669"/>
    <property type="project" value="UniProtKB-KW"/>
</dbReference>
<dbReference type="PANTHER" id="PTHR43038">
    <property type="entry name" value="ATP-BINDING CASSETTE, SUB-FAMILY H, MEMBER 1"/>
    <property type="match status" value="1"/>
</dbReference>
<accession>A0A448L5V1</accession>
<dbReference type="Gene3D" id="3.40.50.300">
    <property type="entry name" value="P-loop containing nucleotide triphosphate hydrolases"/>
    <property type="match status" value="2"/>
</dbReference>
<keyword evidence="1" id="KW-0547">Nucleotide-binding</keyword>
<evidence type="ECO:0000313" key="5">
    <source>
        <dbReference type="Proteomes" id="UP000274578"/>
    </source>
</evidence>
<evidence type="ECO:0000256" key="2">
    <source>
        <dbReference type="ARBA" id="ARBA00022840"/>
    </source>
</evidence>
<dbReference type="InterPro" id="IPR027417">
    <property type="entry name" value="P-loop_NTPase"/>
</dbReference>
<dbReference type="EMBL" id="LR134384">
    <property type="protein sequence ID" value="VEH15292.1"/>
    <property type="molecule type" value="Genomic_DNA"/>
</dbReference>
<dbReference type="InterPro" id="IPR003593">
    <property type="entry name" value="AAA+_ATPase"/>
</dbReference>
<dbReference type="InterPro" id="IPR003439">
    <property type="entry name" value="ABC_transporter-like_ATP-bd"/>
</dbReference>
<name>A0A448L5V1_9BACT</name>
<evidence type="ECO:0000259" key="3">
    <source>
        <dbReference type="PROSITE" id="PS50893"/>
    </source>
</evidence>
<feature type="domain" description="ABC transporter" evidence="3">
    <location>
        <begin position="14"/>
        <end position="241"/>
    </location>
</feature>
<organism evidence="4 5">
    <name type="scientific">Segatella oris</name>
    <dbReference type="NCBI Taxonomy" id="28135"/>
    <lineage>
        <taxon>Bacteria</taxon>
        <taxon>Pseudomonadati</taxon>
        <taxon>Bacteroidota</taxon>
        <taxon>Bacteroidia</taxon>
        <taxon>Bacteroidales</taxon>
        <taxon>Prevotellaceae</taxon>
        <taxon>Segatella</taxon>
    </lineage>
</organism>
<dbReference type="Proteomes" id="UP000274578">
    <property type="component" value="Chromosome 1"/>
</dbReference>
<dbReference type="Pfam" id="PF00005">
    <property type="entry name" value="ABC_tran"/>
    <property type="match status" value="2"/>
</dbReference>
<dbReference type="InterPro" id="IPR017871">
    <property type="entry name" value="ABC_transporter-like_CS"/>
</dbReference>
<evidence type="ECO:0000256" key="1">
    <source>
        <dbReference type="ARBA" id="ARBA00022741"/>
    </source>
</evidence>
<dbReference type="KEGG" id="poc:NCTC13071_01290"/>
<reference evidence="4 5" key="1">
    <citation type="submission" date="2018-12" db="EMBL/GenBank/DDBJ databases">
        <authorList>
            <consortium name="Pathogen Informatics"/>
        </authorList>
    </citation>
    <scope>NUCLEOTIDE SEQUENCE [LARGE SCALE GENOMIC DNA]</scope>
    <source>
        <strain evidence="4 5">NCTC13071</strain>
    </source>
</reference>
<dbReference type="AlphaFoldDB" id="A0A448L5V1"/>
<dbReference type="SUPFAM" id="SSF52540">
    <property type="entry name" value="P-loop containing nucleoside triphosphate hydrolases"/>
    <property type="match status" value="2"/>
</dbReference>
<proteinExistence type="predicted"/>
<dbReference type="PANTHER" id="PTHR43038:SF3">
    <property type="entry name" value="ABC TRANSPORTER G FAMILY MEMBER 20 ISOFORM X1"/>
    <property type="match status" value="1"/>
</dbReference>
<gene>
    <name evidence="4" type="primary">ybhF</name>
    <name evidence="4" type="ORF">NCTC13071_01290</name>
</gene>
<protein>
    <submittedName>
        <fullName evidence="4">Uncharacterized ABC transporter ATP-binding protein YbhF</fullName>
    </submittedName>
</protein>
<sequence length="498" mass="55731">MMVTSKSVCMEKSISVSRLSKNYGKVRALNDVSFEVCRGEIFGLIGPDGAGKTTLFRILTTLLLADEGSASVDGYDVVTGMKDIRCRVGYMPGHFSLYQDLTVEENLNFFATLFSTTIAEGYDLIAPIYSQIERFKTRRAGALSGGMKQKLALCCALVHQPSILFLDEPTTGVDPVSRKEFWEMLETLRQKGITIFVSTPYIDEVKRCNRVAFLHEGSLKGVGDPNAILEEFKDVFNPPALEHDTKNMQEEAEEEVIQVQHLVKAFGDFHAVDDISFNVHRGEIFGFLGANGAGKTTAMHILTGLNQPTSGHATVAGFDVSTQYEQVKRHIGYMSQKFSLYEDLTVVENIRLFGHIYGMTSTEINTRLTQLLQRLRFTDHAHAIVSSLPLGWKQKLAFSVSIFHEPDIVFLDEPTGGVDPATRRQFWQLIYEAAHRGITVFVTTHYMDEAEYCDRISIMVDGKISAIGTPSELKTRFRKPDMNSVFTLLARQSTRQSD</sequence>
<dbReference type="PROSITE" id="PS50893">
    <property type="entry name" value="ABC_TRANSPORTER_2"/>
    <property type="match status" value="2"/>
</dbReference>
<dbReference type="CDD" id="cd03230">
    <property type="entry name" value="ABC_DR_subfamily_A"/>
    <property type="match status" value="1"/>
</dbReference>
<evidence type="ECO:0000313" key="4">
    <source>
        <dbReference type="EMBL" id="VEH15292.1"/>
    </source>
</evidence>